<evidence type="ECO:0000313" key="1">
    <source>
        <dbReference type="EMBL" id="UTY39102.1"/>
    </source>
</evidence>
<name>A0ABY5I160_9FIRM</name>
<dbReference type="Pfam" id="PF21983">
    <property type="entry name" value="NikA-like"/>
    <property type="match status" value="1"/>
</dbReference>
<dbReference type="RefSeq" id="WP_290139965.1">
    <property type="nucleotide sequence ID" value="NZ_CP101620.1"/>
</dbReference>
<keyword evidence="2" id="KW-1185">Reference proteome</keyword>
<accession>A0ABY5I160</accession>
<protein>
    <submittedName>
        <fullName evidence="1">Plasmid mobilization relaxosome protein MobC</fullName>
    </submittedName>
</protein>
<reference evidence="1" key="1">
    <citation type="submission" date="2022-07" db="EMBL/GenBank/DDBJ databases">
        <title>Faecal culturing of patients with breast cancer.</title>
        <authorList>
            <person name="Teng N.M.Y."/>
            <person name="Kiu R."/>
            <person name="Evans R."/>
            <person name="Baker D.J."/>
            <person name="Zenner C."/>
            <person name="Robinson S.D."/>
            <person name="Hall L.J."/>
        </authorList>
    </citation>
    <scope>NUCLEOTIDE SEQUENCE</scope>
    <source>
        <strain evidence="1">LH1062</strain>
    </source>
</reference>
<evidence type="ECO:0000313" key="2">
    <source>
        <dbReference type="Proteomes" id="UP001060112"/>
    </source>
</evidence>
<dbReference type="EMBL" id="CP101620">
    <property type="protein sequence ID" value="UTY39102.1"/>
    <property type="molecule type" value="Genomic_DNA"/>
</dbReference>
<organism evidence="1 2">
    <name type="scientific">Allocoprobacillus halotolerans</name>
    <dbReference type="NCBI Taxonomy" id="2944914"/>
    <lineage>
        <taxon>Bacteria</taxon>
        <taxon>Bacillati</taxon>
        <taxon>Bacillota</taxon>
        <taxon>Erysipelotrichia</taxon>
        <taxon>Erysipelotrichales</taxon>
        <taxon>Erysipelotrichaceae</taxon>
        <taxon>Allocoprobacillus</taxon>
    </lineage>
</organism>
<gene>
    <name evidence="1" type="ORF">NMU03_16275</name>
</gene>
<dbReference type="Proteomes" id="UP001060112">
    <property type="component" value="Chromosome"/>
</dbReference>
<sequence length="115" mass="13460">MVKKKINRTKEIKIRLTQLEFEKLNNLVSMTGLSREEYLRSLINKVVPANKPTDELVEIIKQLRMIGNNLNQIAVIAYKTSSIDVMKYKHESERLQQEILKIMESINQSRTLEES</sequence>
<proteinExistence type="predicted"/>
<dbReference type="InterPro" id="IPR053842">
    <property type="entry name" value="NikA-like"/>
</dbReference>